<evidence type="ECO:0000313" key="8">
    <source>
        <dbReference type="Proteomes" id="UP000184388"/>
    </source>
</evidence>
<feature type="signal peptide" evidence="5">
    <location>
        <begin position="1"/>
        <end position="21"/>
    </location>
</feature>
<evidence type="ECO:0000313" key="7">
    <source>
        <dbReference type="EMBL" id="SHN22479.1"/>
    </source>
</evidence>
<dbReference type="PANTHER" id="PTHR43248:SF29">
    <property type="entry name" value="TRIPEPTIDYL AMINOPEPTIDASE"/>
    <property type="match status" value="1"/>
</dbReference>
<comment type="caution">
    <text evidence="7">The sequence shown here is derived from an EMBL/GenBank/DDBJ whole genome shotgun (WGS) entry which is preliminary data.</text>
</comment>
<reference evidence="8" key="1">
    <citation type="submission" date="2016-11" db="EMBL/GenBank/DDBJ databases">
        <authorList>
            <person name="Jaros S."/>
            <person name="Januszkiewicz K."/>
            <person name="Wedrychowicz H."/>
        </authorList>
    </citation>
    <scope>NUCLEOTIDE SEQUENCE [LARGE SCALE GENOMIC DNA]</scope>
    <source>
        <strain evidence="8">CGMCC 4.3555</strain>
    </source>
</reference>
<evidence type="ECO:0000259" key="6">
    <source>
        <dbReference type="Pfam" id="PF08386"/>
    </source>
</evidence>
<keyword evidence="2 5" id="KW-0732">Signal</keyword>
<gene>
    <name evidence="7" type="ORF">SAMN05216268_12547</name>
</gene>
<dbReference type="RefSeq" id="WP_258018197.1">
    <property type="nucleotide sequence ID" value="NZ_FRBK01000025.1"/>
</dbReference>
<comment type="similarity">
    <text evidence="1">Belongs to the peptidase S33 family.</text>
</comment>
<feature type="region of interest" description="Disordered" evidence="4">
    <location>
        <begin position="137"/>
        <end position="160"/>
    </location>
</feature>
<proteinExistence type="inferred from homology"/>
<name>A0A9X8N7I1_9ACTN</name>
<evidence type="ECO:0000256" key="2">
    <source>
        <dbReference type="ARBA" id="ARBA00022729"/>
    </source>
</evidence>
<dbReference type="InterPro" id="IPR013595">
    <property type="entry name" value="Pept_S33_TAP-like_C"/>
</dbReference>
<dbReference type="GO" id="GO:0016787">
    <property type="term" value="F:hydrolase activity"/>
    <property type="evidence" value="ECO:0007669"/>
    <property type="project" value="UniProtKB-KW"/>
</dbReference>
<dbReference type="EMBL" id="FRBK01000025">
    <property type="protein sequence ID" value="SHN22479.1"/>
    <property type="molecule type" value="Genomic_DNA"/>
</dbReference>
<organism evidence="7 8">
    <name type="scientific">Streptomyces yunnanensis</name>
    <dbReference type="NCBI Taxonomy" id="156453"/>
    <lineage>
        <taxon>Bacteria</taxon>
        <taxon>Bacillati</taxon>
        <taxon>Actinomycetota</taxon>
        <taxon>Actinomycetes</taxon>
        <taxon>Kitasatosporales</taxon>
        <taxon>Streptomycetaceae</taxon>
        <taxon>Streptomyces</taxon>
    </lineage>
</organism>
<dbReference type="InterPro" id="IPR029058">
    <property type="entry name" value="AB_hydrolase_fold"/>
</dbReference>
<evidence type="ECO:0000256" key="1">
    <source>
        <dbReference type="ARBA" id="ARBA00010088"/>
    </source>
</evidence>
<keyword evidence="3" id="KW-0378">Hydrolase</keyword>
<dbReference type="SUPFAM" id="SSF53474">
    <property type="entry name" value="alpha/beta-Hydrolases"/>
    <property type="match status" value="1"/>
</dbReference>
<evidence type="ECO:0000256" key="4">
    <source>
        <dbReference type="SAM" id="MobiDB-lite"/>
    </source>
</evidence>
<dbReference type="AlphaFoldDB" id="A0A9X8N7I1"/>
<protein>
    <submittedName>
        <fullName evidence="7">TAP-like protein</fullName>
    </submittedName>
</protein>
<sequence length="569" mass="61832">MRALALYGALGSLVLSGLASAPAGGAARDPAAPPAPVHPLTFGRCAGVEHLPASVECGTLTVPLDYARPHGKQIKLTVSRTRATSSAERQGALVFNPGGPGASSMQFPLYGALPTWHRTARAYDFVGYAPRGVGRSAPLSCQDPKDFTKAPTDSPRYPSESFKQKKVAEAKAYAHGCAQRAGADLPFYNSVNNARDLDMLRAALGEKKLTFMGASYGTYFGAVYATLFPGHVRRMVFDSVVNPDPRQIWYQNNLDQSVAFERRWGDWLRWVAKHDSTYHLGSDKQAVQHSYDTVIQRLRHAPVNGKIGPGQLQAAYLKTGYNDAFWPMRAEALSKYLRGDAQLLIAQALPSGDGQGEENANAVYTAVECNDSAWPRNWHVWDRDNTALARTAPFETWDNAWMNLPCAFWPERRQSAADGVEEAIRTTTQRAVKGASAGDALAHASQQAADTDLDDALYGRGRPLDIRTEPGALPPVLLLAAERDAATPYPGALELQRRLPGSSLVTERDAGTHGIAYGDNLCVNGYVETYLLRGKVPGHRSYCGPRAEPVPGQPLQRARPTLVQQVKGR</sequence>
<accession>A0A9X8N7I1</accession>
<feature type="domain" description="Peptidase S33 tripeptidyl aminopeptidase-like C-terminal" evidence="6">
    <location>
        <begin position="462"/>
        <end position="543"/>
    </location>
</feature>
<dbReference type="Gene3D" id="3.40.50.1820">
    <property type="entry name" value="alpha/beta hydrolase"/>
    <property type="match status" value="1"/>
</dbReference>
<dbReference type="Pfam" id="PF08386">
    <property type="entry name" value="Abhydrolase_4"/>
    <property type="match status" value="1"/>
</dbReference>
<dbReference type="InterPro" id="IPR051601">
    <property type="entry name" value="Serine_prot/Carboxylest_S33"/>
</dbReference>
<evidence type="ECO:0000256" key="5">
    <source>
        <dbReference type="SAM" id="SignalP"/>
    </source>
</evidence>
<feature type="region of interest" description="Disordered" evidence="4">
    <location>
        <begin position="544"/>
        <end position="569"/>
    </location>
</feature>
<evidence type="ECO:0000256" key="3">
    <source>
        <dbReference type="ARBA" id="ARBA00022801"/>
    </source>
</evidence>
<dbReference type="Proteomes" id="UP000184388">
    <property type="component" value="Unassembled WGS sequence"/>
</dbReference>
<feature type="chain" id="PRO_5040887109" evidence="5">
    <location>
        <begin position="22"/>
        <end position="569"/>
    </location>
</feature>
<dbReference type="PANTHER" id="PTHR43248">
    <property type="entry name" value="2-SUCCINYL-6-HYDROXY-2,4-CYCLOHEXADIENE-1-CARBOXYLATE SYNTHASE"/>
    <property type="match status" value="1"/>
</dbReference>